<name>A0ACB6ZQJ5_THEGA</name>
<comment type="caution">
    <text evidence="1">The sequence shown here is derived from an EMBL/GenBank/DDBJ whole genome shotgun (WGS) entry which is preliminary data.</text>
</comment>
<evidence type="ECO:0000313" key="1">
    <source>
        <dbReference type="EMBL" id="KAF9651804.1"/>
    </source>
</evidence>
<dbReference type="Proteomes" id="UP000886501">
    <property type="component" value="Unassembled WGS sequence"/>
</dbReference>
<dbReference type="EMBL" id="MU117973">
    <property type="protein sequence ID" value="KAF9651804.1"/>
    <property type="molecule type" value="Genomic_DNA"/>
</dbReference>
<gene>
    <name evidence="1" type="ORF">BDM02DRAFT_563288</name>
</gene>
<reference evidence="1" key="2">
    <citation type="journal article" date="2020" name="Nat. Commun.">
        <title>Large-scale genome sequencing of mycorrhizal fungi provides insights into the early evolution of symbiotic traits.</title>
        <authorList>
            <person name="Miyauchi S."/>
            <person name="Kiss E."/>
            <person name="Kuo A."/>
            <person name="Drula E."/>
            <person name="Kohler A."/>
            <person name="Sanchez-Garcia M."/>
            <person name="Morin E."/>
            <person name="Andreopoulos B."/>
            <person name="Barry K.W."/>
            <person name="Bonito G."/>
            <person name="Buee M."/>
            <person name="Carver A."/>
            <person name="Chen C."/>
            <person name="Cichocki N."/>
            <person name="Clum A."/>
            <person name="Culley D."/>
            <person name="Crous P.W."/>
            <person name="Fauchery L."/>
            <person name="Girlanda M."/>
            <person name="Hayes R.D."/>
            <person name="Keri Z."/>
            <person name="LaButti K."/>
            <person name="Lipzen A."/>
            <person name="Lombard V."/>
            <person name="Magnuson J."/>
            <person name="Maillard F."/>
            <person name="Murat C."/>
            <person name="Nolan M."/>
            <person name="Ohm R.A."/>
            <person name="Pangilinan J."/>
            <person name="Pereira M.F."/>
            <person name="Perotto S."/>
            <person name="Peter M."/>
            <person name="Pfister S."/>
            <person name="Riley R."/>
            <person name="Sitrit Y."/>
            <person name="Stielow J.B."/>
            <person name="Szollosi G."/>
            <person name="Zifcakova L."/>
            <person name="Stursova M."/>
            <person name="Spatafora J.W."/>
            <person name="Tedersoo L."/>
            <person name="Vaario L.M."/>
            <person name="Yamada A."/>
            <person name="Yan M."/>
            <person name="Wang P."/>
            <person name="Xu J."/>
            <person name="Bruns T."/>
            <person name="Baldrian P."/>
            <person name="Vilgalys R."/>
            <person name="Dunand C."/>
            <person name="Henrissat B."/>
            <person name="Grigoriev I.V."/>
            <person name="Hibbett D."/>
            <person name="Nagy L.G."/>
            <person name="Martin F.M."/>
        </authorList>
    </citation>
    <scope>NUCLEOTIDE SEQUENCE</scope>
    <source>
        <strain evidence="1">P2</strain>
    </source>
</reference>
<proteinExistence type="predicted"/>
<keyword evidence="2" id="KW-1185">Reference proteome</keyword>
<sequence>MLQTFSINLLFNNARFYLSPSSGTPLGSRSNSYESLKDISDTTFSTPSPSHRTSSPEVLSPQTTFPSLAPPATTPIAVKPSLPTLPFPPSQASLAPKPDSATPSLLDTSISFARMMDRTESPASFLTCSSGWDPGIVCGAATFPSLLHSRQSIDNFCPPQEIHYVPNGFRAEAECPLWEDESSQASQSPSKLPFTLATPFYFPPSLRNAESARLKPSNLMTSTPPRTALETQLPSRTYNKYSPTSPQTTSPGSEFSLPESTTSSTYHGPFHWDTVLAGLPPSPQHSPALEVAVGEPLPVRLPTPTSFVPSAVQCHPICAHSPERDSVCSTIIPGIIPTIVVLNPDSVMVPTQASVSSIIGLYGGRRDSTQTIVEEIATLEPQAPGEEHEQELDEGDTDGEDSCPESEFEIVAVPALKVRLDTILETDEMDLKNAFSSLMTLGSVASGSAGISAAEERTSTEFLANGCDPPSFSTLTQPSIDATSVFSSGQIVQSNPEVSASTSFASTAKLYYAQSGTSISGESTTSSYHPTASGSESDCPWLLYVEDGKILEVPRSTPVHGGGKFADKLARFPNVPKSPQMTLLPSPSPANQNFFNGSLHTPTIPKKLGGTATLDTPDVRSLLSPYWERNNARYSTGFAPGISAPYRPITPAESLSIAEILRLHLGTALNSQPLRVRYPTTTAMFVLNQQTSEQAA</sequence>
<protein>
    <submittedName>
        <fullName evidence="1">Uncharacterized protein</fullName>
    </submittedName>
</protein>
<reference evidence="1" key="1">
    <citation type="submission" date="2019-10" db="EMBL/GenBank/DDBJ databases">
        <authorList>
            <consortium name="DOE Joint Genome Institute"/>
            <person name="Kuo A."/>
            <person name="Miyauchi S."/>
            <person name="Kiss E."/>
            <person name="Drula E."/>
            <person name="Kohler A."/>
            <person name="Sanchez-Garcia M."/>
            <person name="Andreopoulos B."/>
            <person name="Barry K.W."/>
            <person name="Bonito G."/>
            <person name="Buee M."/>
            <person name="Carver A."/>
            <person name="Chen C."/>
            <person name="Cichocki N."/>
            <person name="Clum A."/>
            <person name="Culley D."/>
            <person name="Crous P.W."/>
            <person name="Fauchery L."/>
            <person name="Girlanda M."/>
            <person name="Hayes R."/>
            <person name="Keri Z."/>
            <person name="Labutti K."/>
            <person name="Lipzen A."/>
            <person name="Lombard V."/>
            <person name="Magnuson J."/>
            <person name="Maillard F."/>
            <person name="Morin E."/>
            <person name="Murat C."/>
            <person name="Nolan M."/>
            <person name="Ohm R."/>
            <person name="Pangilinan J."/>
            <person name="Pereira M."/>
            <person name="Perotto S."/>
            <person name="Peter M."/>
            <person name="Riley R."/>
            <person name="Sitrit Y."/>
            <person name="Stielow B."/>
            <person name="Szollosi G."/>
            <person name="Zifcakova L."/>
            <person name="Stursova M."/>
            <person name="Spatafora J.W."/>
            <person name="Tedersoo L."/>
            <person name="Vaario L.-M."/>
            <person name="Yamada A."/>
            <person name="Yan M."/>
            <person name="Wang P."/>
            <person name="Xu J."/>
            <person name="Bruns T."/>
            <person name="Baldrian P."/>
            <person name="Vilgalys R."/>
            <person name="Henrissat B."/>
            <person name="Grigoriev I.V."/>
            <person name="Hibbett D."/>
            <person name="Nagy L.G."/>
            <person name="Martin F.M."/>
        </authorList>
    </citation>
    <scope>NUCLEOTIDE SEQUENCE</scope>
    <source>
        <strain evidence="1">P2</strain>
    </source>
</reference>
<accession>A0ACB6ZQJ5</accession>
<evidence type="ECO:0000313" key="2">
    <source>
        <dbReference type="Proteomes" id="UP000886501"/>
    </source>
</evidence>
<organism evidence="1 2">
    <name type="scientific">Thelephora ganbajun</name>
    <name type="common">Ganba fungus</name>
    <dbReference type="NCBI Taxonomy" id="370292"/>
    <lineage>
        <taxon>Eukaryota</taxon>
        <taxon>Fungi</taxon>
        <taxon>Dikarya</taxon>
        <taxon>Basidiomycota</taxon>
        <taxon>Agaricomycotina</taxon>
        <taxon>Agaricomycetes</taxon>
        <taxon>Thelephorales</taxon>
        <taxon>Thelephoraceae</taxon>
        <taxon>Thelephora</taxon>
    </lineage>
</organism>